<feature type="region of interest" description="Disordered" evidence="1">
    <location>
        <begin position="166"/>
        <end position="195"/>
    </location>
</feature>
<keyword evidence="4" id="KW-1185">Reference proteome</keyword>
<sequence length="309" mass="33923">MSAFGGGPQGGIVTSATTPNILIYSDHETGHRYGYYDGWLAEEDEKGPIFEYTGAGRIGDQTFTGRTGTGNKAILQHVDDGRALRVFIAAGKVPGSGAKYQRYVGEFALDADLPYIIRQVPDDNGNLRKAIVFRLRPAGAVGREEQDDIPPAEKTRATLVPADVTASTMVEPENNKKTKGKRSAQPGTETERREAALSDDFQAFLKSRGHQVKRFQIKIEGLTSTLVTDLYDVTDHVLYEAKGSATRKDVRMAIGQLLDYRRHVTPAEPQLAILLPSKPDLDLRELLHKEGIALVYRGSGEFVGRILPE</sequence>
<name>A0A1V0U383_9ACTN</name>
<dbReference type="EMBL" id="CP020569">
    <property type="protein sequence ID" value="ARF59636.1"/>
    <property type="molecule type" value="Genomic_DNA"/>
</dbReference>
<organism evidence="3 4">
    <name type="scientific">Streptomyces gilvosporeus</name>
    <dbReference type="NCBI Taxonomy" id="553510"/>
    <lineage>
        <taxon>Bacteria</taxon>
        <taxon>Bacillati</taxon>
        <taxon>Actinomycetota</taxon>
        <taxon>Actinomycetes</taxon>
        <taxon>Kitasatosporales</taxon>
        <taxon>Streptomycetaceae</taxon>
        <taxon>Streptomyces</taxon>
    </lineage>
</organism>
<evidence type="ECO:0000259" key="2">
    <source>
        <dbReference type="Pfam" id="PF26348"/>
    </source>
</evidence>
<dbReference type="Pfam" id="PF26348">
    <property type="entry name" value="SRA_ScoMcrA"/>
    <property type="match status" value="1"/>
</dbReference>
<dbReference type="OrthoDB" id="4939521at2"/>
<dbReference type="AlphaFoldDB" id="A0A1V0U383"/>
<gene>
    <name evidence="3" type="ORF">B1H19_22800</name>
</gene>
<dbReference type="KEGG" id="sgv:B1H19_22800"/>
<protein>
    <recommendedName>
        <fullName evidence="2">ScoMcrA-like SRA domain-containing protein</fullName>
    </recommendedName>
</protein>
<reference evidence="3 4" key="1">
    <citation type="submission" date="2017-04" db="EMBL/GenBank/DDBJ databases">
        <title>Complete Genome Sequence of Streptomyces gilvosporeus F607, a Capable Producer of Natamycin.</title>
        <authorList>
            <person name="Zong G."/>
            <person name="Zhong C."/>
            <person name="Fu J."/>
            <person name="Qin R."/>
            <person name="Cao G."/>
        </authorList>
    </citation>
    <scope>NUCLEOTIDE SEQUENCE [LARGE SCALE GENOMIC DNA]</scope>
    <source>
        <strain evidence="3 4">F607</strain>
    </source>
</reference>
<evidence type="ECO:0000256" key="1">
    <source>
        <dbReference type="SAM" id="MobiDB-lite"/>
    </source>
</evidence>
<dbReference type="InterPro" id="IPR058712">
    <property type="entry name" value="SRA_ScoMcrA"/>
</dbReference>
<evidence type="ECO:0000313" key="4">
    <source>
        <dbReference type="Proteomes" id="UP000192726"/>
    </source>
</evidence>
<proteinExistence type="predicted"/>
<evidence type="ECO:0000313" key="3">
    <source>
        <dbReference type="EMBL" id="ARF59636.1"/>
    </source>
</evidence>
<feature type="domain" description="ScoMcrA-like SRA" evidence="2">
    <location>
        <begin position="2"/>
        <end position="144"/>
    </location>
</feature>
<accession>A0A1V0U383</accession>
<dbReference type="Proteomes" id="UP000192726">
    <property type="component" value="Chromosome"/>
</dbReference>